<feature type="domain" description="EAL" evidence="1">
    <location>
        <begin position="488"/>
        <end position="739"/>
    </location>
</feature>
<feature type="domain" description="GGDEF" evidence="2">
    <location>
        <begin position="343"/>
        <end position="479"/>
    </location>
</feature>
<organism evidence="3 4">
    <name type="scientific">Kineococcus mangrovi</name>
    <dbReference type="NCBI Taxonomy" id="1660183"/>
    <lineage>
        <taxon>Bacteria</taxon>
        <taxon>Bacillati</taxon>
        <taxon>Actinomycetota</taxon>
        <taxon>Actinomycetes</taxon>
        <taxon>Kineosporiales</taxon>
        <taxon>Kineosporiaceae</taxon>
        <taxon>Kineococcus</taxon>
    </lineage>
</organism>
<dbReference type="PANTHER" id="PTHR44757:SF2">
    <property type="entry name" value="BIOFILM ARCHITECTURE MAINTENANCE PROTEIN MBAA"/>
    <property type="match status" value="1"/>
</dbReference>
<dbReference type="SMART" id="SM00052">
    <property type="entry name" value="EAL"/>
    <property type="match status" value="1"/>
</dbReference>
<evidence type="ECO:0000313" key="4">
    <source>
        <dbReference type="Proteomes" id="UP001566476"/>
    </source>
</evidence>
<accession>A0ABV4I4U7</accession>
<reference evidence="3 4" key="1">
    <citation type="submission" date="2024-07" db="EMBL/GenBank/DDBJ databases">
        <authorList>
            <person name="Thanompreechachai J."/>
            <person name="Duangmal K."/>
        </authorList>
    </citation>
    <scope>NUCLEOTIDE SEQUENCE [LARGE SCALE GENOMIC DNA]</scope>
    <source>
        <strain evidence="3 4">TBRC 1896</strain>
    </source>
</reference>
<dbReference type="CDD" id="cd01949">
    <property type="entry name" value="GGDEF"/>
    <property type="match status" value="1"/>
</dbReference>
<dbReference type="EMBL" id="JBGGTQ010000007">
    <property type="protein sequence ID" value="MEZ0493709.1"/>
    <property type="molecule type" value="Genomic_DNA"/>
</dbReference>
<dbReference type="SUPFAM" id="SSF141868">
    <property type="entry name" value="EAL domain-like"/>
    <property type="match status" value="1"/>
</dbReference>
<dbReference type="SUPFAM" id="SSF55073">
    <property type="entry name" value="Nucleotide cyclase"/>
    <property type="match status" value="1"/>
</dbReference>
<dbReference type="RefSeq" id="WP_370719945.1">
    <property type="nucleotide sequence ID" value="NZ_JBGGTQ010000007.1"/>
</dbReference>
<dbReference type="Gene3D" id="3.30.450.40">
    <property type="match status" value="1"/>
</dbReference>
<dbReference type="SUPFAM" id="SSF55781">
    <property type="entry name" value="GAF domain-like"/>
    <property type="match status" value="1"/>
</dbReference>
<dbReference type="InterPro" id="IPR000160">
    <property type="entry name" value="GGDEF_dom"/>
</dbReference>
<evidence type="ECO:0000259" key="1">
    <source>
        <dbReference type="PROSITE" id="PS50883"/>
    </source>
</evidence>
<name>A0ABV4I4U7_9ACTN</name>
<dbReference type="NCBIfam" id="TIGR00254">
    <property type="entry name" value="GGDEF"/>
    <property type="match status" value="1"/>
</dbReference>
<evidence type="ECO:0000313" key="3">
    <source>
        <dbReference type="EMBL" id="MEZ0493709.1"/>
    </source>
</evidence>
<dbReference type="InterPro" id="IPR029787">
    <property type="entry name" value="Nucleotide_cyclase"/>
</dbReference>
<dbReference type="Gene3D" id="3.30.70.270">
    <property type="match status" value="1"/>
</dbReference>
<dbReference type="Pfam" id="PF00990">
    <property type="entry name" value="GGDEF"/>
    <property type="match status" value="1"/>
</dbReference>
<keyword evidence="4" id="KW-1185">Reference proteome</keyword>
<dbReference type="InterPro" id="IPR052155">
    <property type="entry name" value="Biofilm_reg_signaling"/>
</dbReference>
<protein>
    <submittedName>
        <fullName evidence="3">Bifunctional diguanylate cyclase/phosphodiesterase</fullName>
    </submittedName>
</protein>
<dbReference type="InterPro" id="IPR001633">
    <property type="entry name" value="EAL_dom"/>
</dbReference>
<gene>
    <name evidence="3" type="ORF">AB2L28_15835</name>
</gene>
<dbReference type="SMART" id="SM00267">
    <property type="entry name" value="GGDEF"/>
    <property type="match status" value="1"/>
</dbReference>
<comment type="caution">
    <text evidence="3">The sequence shown here is derived from an EMBL/GenBank/DDBJ whole genome shotgun (WGS) entry which is preliminary data.</text>
</comment>
<dbReference type="PROSITE" id="PS50887">
    <property type="entry name" value="GGDEF"/>
    <property type="match status" value="1"/>
</dbReference>
<evidence type="ECO:0000259" key="2">
    <source>
        <dbReference type="PROSITE" id="PS50887"/>
    </source>
</evidence>
<dbReference type="InterPro" id="IPR043128">
    <property type="entry name" value="Rev_trsase/Diguanyl_cyclase"/>
</dbReference>
<dbReference type="InterPro" id="IPR003018">
    <property type="entry name" value="GAF"/>
</dbReference>
<dbReference type="Pfam" id="PF01590">
    <property type="entry name" value="GAF"/>
    <property type="match status" value="1"/>
</dbReference>
<dbReference type="Pfam" id="PF00563">
    <property type="entry name" value="EAL"/>
    <property type="match status" value="1"/>
</dbReference>
<dbReference type="PANTHER" id="PTHR44757">
    <property type="entry name" value="DIGUANYLATE CYCLASE DGCP"/>
    <property type="match status" value="1"/>
</dbReference>
<dbReference type="InterPro" id="IPR035919">
    <property type="entry name" value="EAL_sf"/>
</dbReference>
<dbReference type="Gene3D" id="3.20.20.450">
    <property type="entry name" value="EAL domain"/>
    <property type="match status" value="1"/>
</dbReference>
<dbReference type="CDD" id="cd01948">
    <property type="entry name" value="EAL"/>
    <property type="match status" value="1"/>
</dbReference>
<dbReference type="InterPro" id="IPR029016">
    <property type="entry name" value="GAF-like_dom_sf"/>
</dbReference>
<dbReference type="Proteomes" id="UP001566476">
    <property type="component" value="Unassembled WGS sequence"/>
</dbReference>
<dbReference type="PROSITE" id="PS50883">
    <property type="entry name" value="EAL"/>
    <property type="match status" value="1"/>
</dbReference>
<sequence length="746" mass="79848">MDTGTLNLQLVEMLTVLADAPDQRQRALRAARWTGEALDAEIAAVVEDDRVLAGVGLRETDTDLLARALAAVDLPEGTELPALGTVFVTAAAVPHDGGGRTRLIVARVEEPFEATERLLLVGMGRLLGQALVSARALEDERAQRRRSDRLAAEREELLATLRDREVLLNTVLDLQRAISHRLPLEEVLDLLGQGALQVLGGDEVVVVLEDPLHPDQLQVGARRSRVGAHDCPEAVDHGRQAVVATGEVAGRHRTGTGECSWRAAPVRAHDRVVGALVLLDTDDRAHGREQLLTAFTEHASTALNDSYTATSLREAFYDQLTRLPNRALFLDRLDAAVAGADDGDLALLYLDLDGFKPINDRYGHAAGDAVLQATAARLRDGLREQDTAARLGGDEFAVVLHTSDVDQARAVARRLAERLREPVEHHGHTLQVAASIGVAVLGREGTSAQTLVRDADTAMYAVKAVPVGSRGTGVAVFEAAMQSRRAQRLELEGDLAQGIDSGQLVVHYQPTVALHDGAAIGCEALVRWQHPRHGLLSPAEFIPVAEDSGLVCALGERVLRDVCDQLGQWRREGLHVRAAVNLSAAQLRPQLVTEVLEALDAAGLHGTALTVEVTETVLVSEGATAVEVLQALRGLGVEVAVDDFGTGYSSLSYLRRLPVDVLKIDRSFVSALGQGQDTSLVRTIVDLAAALNLRAVAEGVETAAEADALREMGCPVGQGYLFARPLPAAAFAAWWAEHAHHPVPTA</sequence>
<proteinExistence type="predicted"/>